<sequence>MEHYKDNYIIDYSQRDPAEGVNELFYQRWSPRSYQKTEIPQETFKLIFDAARWAQSSFNDQPWIFLTSSGKEDFEKFLGLLAKKNQQWAVNTSLIGFILARKHFAHNGSPNNWAQFDTGAAWMALTMQARMLGLYTHGMAGIRTSAVYKEFHIPEDEFDVICGFTIGVLDTPDKLPDDVAVREKPSPRKRLDELWKQGAF</sequence>
<dbReference type="EMBL" id="PDPS01000020">
    <property type="protein sequence ID" value="PID59071.1"/>
    <property type="molecule type" value="Genomic_DNA"/>
</dbReference>
<dbReference type="GO" id="GO:0016491">
    <property type="term" value="F:oxidoreductase activity"/>
    <property type="evidence" value="ECO:0007669"/>
    <property type="project" value="UniProtKB-KW"/>
</dbReference>
<dbReference type="PANTHER" id="PTHR43673:SF10">
    <property type="entry name" value="NADH DEHYDROGENASE_NAD(P)H NITROREDUCTASE XCC3605-RELATED"/>
    <property type="match status" value="1"/>
</dbReference>
<dbReference type="PANTHER" id="PTHR43673">
    <property type="entry name" value="NAD(P)H NITROREDUCTASE YDGI-RELATED"/>
    <property type="match status" value="1"/>
</dbReference>
<gene>
    <name evidence="4" type="ORF">CSB45_01300</name>
</gene>
<dbReference type="AlphaFoldDB" id="A0A2G6EBB7"/>
<comment type="caution">
    <text evidence="4">The sequence shown here is derived from an EMBL/GenBank/DDBJ whole genome shotgun (WGS) entry which is preliminary data.</text>
</comment>
<dbReference type="SUPFAM" id="SSF55469">
    <property type="entry name" value="FMN-dependent nitroreductase-like"/>
    <property type="match status" value="1"/>
</dbReference>
<accession>A0A2G6EBB7</accession>
<dbReference type="CDD" id="cd02138">
    <property type="entry name" value="TdsD-like"/>
    <property type="match status" value="1"/>
</dbReference>
<proteinExistence type="inferred from homology"/>
<comment type="similarity">
    <text evidence="1">Belongs to the nitroreductase family.</text>
</comment>
<dbReference type="Pfam" id="PF00881">
    <property type="entry name" value="Nitroreductase"/>
    <property type="match status" value="1"/>
</dbReference>
<protein>
    <recommendedName>
        <fullName evidence="3">Nitroreductase domain-containing protein</fullName>
    </recommendedName>
</protein>
<dbReference type="Gene3D" id="3.40.109.10">
    <property type="entry name" value="NADH Oxidase"/>
    <property type="match status" value="1"/>
</dbReference>
<feature type="domain" description="Nitroreductase" evidence="3">
    <location>
        <begin position="27"/>
        <end position="167"/>
    </location>
</feature>
<evidence type="ECO:0000256" key="2">
    <source>
        <dbReference type="ARBA" id="ARBA00023002"/>
    </source>
</evidence>
<dbReference type="InterPro" id="IPR000415">
    <property type="entry name" value="Nitroreductase-like"/>
</dbReference>
<evidence type="ECO:0000313" key="4">
    <source>
        <dbReference type="EMBL" id="PID59071.1"/>
    </source>
</evidence>
<reference evidence="4 5" key="1">
    <citation type="submission" date="2017-10" db="EMBL/GenBank/DDBJ databases">
        <title>Novel microbial diversity and functional potential in the marine mammal oral microbiome.</title>
        <authorList>
            <person name="Dudek N.K."/>
            <person name="Sun C.L."/>
            <person name="Burstein D."/>
            <person name="Kantor R.S."/>
            <person name="Aliaga Goltsman D.S."/>
            <person name="Bik E.M."/>
            <person name="Thomas B.C."/>
            <person name="Banfield J.F."/>
            <person name="Relman D.A."/>
        </authorList>
    </citation>
    <scope>NUCLEOTIDE SEQUENCE [LARGE SCALE GENOMIC DNA]</scope>
    <source>
        <strain evidence="4">DOLZORAL124_49_17</strain>
    </source>
</reference>
<name>A0A2G6EBB7_9BACT</name>
<dbReference type="Proteomes" id="UP000229740">
    <property type="component" value="Unassembled WGS sequence"/>
</dbReference>
<keyword evidence="2" id="KW-0560">Oxidoreductase</keyword>
<organism evidence="4 5">
    <name type="scientific">candidate division KSB3 bacterium</name>
    <dbReference type="NCBI Taxonomy" id="2044937"/>
    <lineage>
        <taxon>Bacteria</taxon>
        <taxon>candidate division KSB3</taxon>
    </lineage>
</organism>
<dbReference type="InterPro" id="IPR029479">
    <property type="entry name" value="Nitroreductase"/>
</dbReference>
<evidence type="ECO:0000313" key="5">
    <source>
        <dbReference type="Proteomes" id="UP000229740"/>
    </source>
</evidence>
<evidence type="ECO:0000259" key="3">
    <source>
        <dbReference type="Pfam" id="PF00881"/>
    </source>
</evidence>
<evidence type="ECO:0000256" key="1">
    <source>
        <dbReference type="ARBA" id="ARBA00007118"/>
    </source>
</evidence>